<name>A0A2H0WTV7_9BACT</name>
<proteinExistence type="predicted"/>
<dbReference type="AlphaFoldDB" id="A0A2H0WTV7"/>
<accession>A0A2H0WTV7</accession>
<evidence type="ECO:0000313" key="2">
    <source>
        <dbReference type="EMBL" id="PIS16083.1"/>
    </source>
</evidence>
<organism evidence="2 3">
    <name type="scientific">Candidatus Roizmanbacteria bacterium CG09_land_8_20_14_0_10_41_9</name>
    <dbReference type="NCBI Taxonomy" id="1974850"/>
    <lineage>
        <taxon>Bacteria</taxon>
        <taxon>Candidatus Roizmaniibacteriota</taxon>
    </lineage>
</organism>
<reference evidence="3" key="1">
    <citation type="submission" date="2017-09" db="EMBL/GenBank/DDBJ databases">
        <title>Depth-based differentiation of microbial function through sediment-hosted aquifers and enrichment of novel symbionts in the deep terrestrial subsurface.</title>
        <authorList>
            <person name="Probst A.J."/>
            <person name="Ladd B."/>
            <person name="Jarett J.K."/>
            <person name="Geller-Mcgrath D.E."/>
            <person name="Sieber C.M.K."/>
            <person name="Emerson J.B."/>
            <person name="Anantharaman K."/>
            <person name="Thomas B.C."/>
            <person name="Malmstrom R."/>
            <person name="Stieglmeier M."/>
            <person name="Klingl A."/>
            <person name="Woyke T."/>
            <person name="Ryan C.M."/>
            <person name="Banfield J.F."/>
        </authorList>
    </citation>
    <scope>NUCLEOTIDE SEQUENCE [LARGE SCALE GENOMIC DNA]</scope>
</reference>
<dbReference type="EMBL" id="PEZG01000008">
    <property type="protein sequence ID" value="PIS16083.1"/>
    <property type="molecule type" value="Genomic_DNA"/>
</dbReference>
<feature type="region of interest" description="Disordered" evidence="1">
    <location>
        <begin position="1"/>
        <end position="30"/>
    </location>
</feature>
<comment type="caution">
    <text evidence="2">The sequence shown here is derived from an EMBL/GenBank/DDBJ whole genome shotgun (WGS) entry which is preliminary data.</text>
</comment>
<evidence type="ECO:0000256" key="1">
    <source>
        <dbReference type="SAM" id="MobiDB-lite"/>
    </source>
</evidence>
<protein>
    <submittedName>
        <fullName evidence="2">Uncharacterized protein</fullName>
    </submittedName>
</protein>
<dbReference type="Proteomes" id="UP000231198">
    <property type="component" value="Unassembled WGS sequence"/>
</dbReference>
<evidence type="ECO:0000313" key="3">
    <source>
        <dbReference type="Proteomes" id="UP000231198"/>
    </source>
</evidence>
<gene>
    <name evidence="2" type="ORF">COT62_00270</name>
</gene>
<sequence>MGSNNFTSIDRLVNTPGDNAISRPKETEPVPTIQKETLAHEVSKPSPPLETVEYIKPTEETIELPEELKKIGVESTSALKHPTLEEIKLPISDEKVVSGQRAPLTSSFRWLASLCIYILKKAHLTLKVIHGKVIRAKE</sequence>